<gene>
    <name evidence="7" type="ORF">ENJ61_01250</name>
</gene>
<keyword evidence="2" id="KW-1003">Cell membrane</keyword>
<accession>A0A7C5Q1X2</accession>
<keyword evidence="5 6" id="KW-0472">Membrane</keyword>
<feature type="transmembrane region" description="Helical" evidence="6">
    <location>
        <begin position="12"/>
        <end position="30"/>
    </location>
</feature>
<feature type="transmembrane region" description="Helical" evidence="6">
    <location>
        <begin position="50"/>
        <end position="75"/>
    </location>
</feature>
<protein>
    <submittedName>
        <fullName evidence="7">LptF/LptG family permease</fullName>
    </submittedName>
</protein>
<evidence type="ECO:0000256" key="6">
    <source>
        <dbReference type="SAM" id="Phobius"/>
    </source>
</evidence>
<comment type="subcellular location">
    <subcellularLocation>
        <location evidence="1">Cell membrane</location>
        <topology evidence="1">Multi-pass membrane protein</topology>
    </subcellularLocation>
</comment>
<dbReference type="AlphaFoldDB" id="A0A7C5Q1X2"/>
<proteinExistence type="predicted"/>
<evidence type="ECO:0000256" key="1">
    <source>
        <dbReference type="ARBA" id="ARBA00004651"/>
    </source>
</evidence>
<feature type="transmembrane region" description="Helical" evidence="6">
    <location>
        <begin position="328"/>
        <end position="345"/>
    </location>
</feature>
<evidence type="ECO:0000256" key="4">
    <source>
        <dbReference type="ARBA" id="ARBA00022989"/>
    </source>
</evidence>
<reference evidence="7" key="1">
    <citation type="journal article" date="2020" name="mSystems">
        <title>Genome- and Community-Level Interaction Insights into Carbon Utilization and Element Cycling Functions of Hydrothermarchaeota in Hydrothermal Sediment.</title>
        <authorList>
            <person name="Zhou Z."/>
            <person name="Liu Y."/>
            <person name="Xu W."/>
            <person name="Pan J."/>
            <person name="Luo Z.H."/>
            <person name="Li M."/>
        </authorList>
    </citation>
    <scope>NUCLEOTIDE SEQUENCE [LARGE SCALE GENOMIC DNA]</scope>
    <source>
        <strain evidence="7">HyVt-501</strain>
    </source>
</reference>
<name>A0A7C5Q1X2_AQUAO</name>
<sequence length="357" mass="40417">MNIFDRYISVNYLKIFSAVTAVALGLTVIYSLTDFLLGFRVVSFGVGLSYVLNLIPLGFYILSSLMVNVSLLILFRRIFSRKLDLTAQSFGLSPLRFSLFLIGGVFLLSALFLLLNESFLPSLFKRVWYIEKTYKKKQEVGRIVDRLWFVKETERGKYYVFVESLDVESGRFTGLFMLVTSPGGEVLEVVEGTLGRWRGHVIYVDRGSAYNFREGYFVEELRDFSLGTEVGLEEIGIFAEKMEHVRISSLLTLYIKGSRLGLDTDRYLSEVLYRAGMSFLPFIVFLPLLASLFRFRSLGAGMASFLIHLIAGWLVVISPKLLADKAGLPPHYALIGYTLLLAYLLKGTHDLAKGFRI</sequence>
<dbReference type="GO" id="GO:0043190">
    <property type="term" value="C:ATP-binding cassette (ABC) transporter complex"/>
    <property type="evidence" value="ECO:0007669"/>
    <property type="project" value="TreeGrafter"/>
</dbReference>
<keyword evidence="3 6" id="KW-0812">Transmembrane</keyword>
<feature type="transmembrane region" description="Helical" evidence="6">
    <location>
        <begin position="271"/>
        <end position="293"/>
    </location>
</feature>
<dbReference type="InterPro" id="IPR005495">
    <property type="entry name" value="LptG/LptF_permease"/>
</dbReference>
<evidence type="ECO:0000256" key="2">
    <source>
        <dbReference type="ARBA" id="ARBA00022475"/>
    </source>
</evidence>
<feature type="transmembrane region" description="Helical" evidence="6">
    <location>
        <begin position="305"/>
        <end position="322"/>
    </location>
</feature>
<keyword evidence="4 6" id="KW-1133">Transmembrane helix</keyword>
<comment type="caution">
    <text evidence="7">The sequence shown here is derived from an EMBL/GenBank/DDBJ whole genome shotgun (WGS) entry which is preliminary data.</text>
</comment>
<feature type="transmembrane region" description="Helical" evidence="6">
    <location>
        <begin position="95"/>
        <end position="115"/>
    </location>
</feature>
<dbReference type="PANTHER" id="PTHR33529">
    <property type="entry name" value="SLR0882 PROTEIN-RELATED"/>
    <property type="match status" value="1"/>
</dbReference>
<organism evidence="7">
    <name type="scientific">Aquifex aeolicus</name>
    <dbReference type="NCBI Taxonomy" id="63363"/>
    <lineage>
        <taxon>Bacteria</taxon>
        <taxon>Pseudomonadati</taxon>
        <taxon>Aquificota</taxon>
        <taxon>Aquificia</taxon>
        <taxon>Aquificales</taxon>
        <taxon>Aquificaceae</taxon>
        <taxon>Aquifex</taxon>
    </lineage>
</organism>
<evidence type="ECO:0000256" key="5">
    <source>
        <dbReference type="ARBA" id="ARBA00023136"/>
    </source>
</evidence>
<evidence type="ECO:0000256" key="3">
    <source>
        <dbReference type="ARBA" id="ARBA00022692"/>
    </source>
</evidence>
<dbReference type="GO" id="GO:0015920">
    <property type="term" value="P:lipopolysaccharide transport"/>
    <property type="evidence" value="ECO:0007669"/>
    <property type="project" value="TreeGrafter"/>
</dbReference>
<dbReference type="Proteomes" id="UP000885792">
    <property type="component" value="Unassembled WGS sequence"/>
</dbReference>
<dbReference type="Pfam" id="PF03739">
    <property type="entry name" value="LptF_LptG"/>
    <property type="match status" value="1"/>
</dbReference>
<dbReference type="PANTHER" id="PTHR33529:SF6">
    <property type="entry name" value="YJGP_YJGQ FAMILY PERMEASE"/>
    <property type="match status" value="1"/>
</dbReference>
<dbReference type="EMBL" id="DRNB01000040">
    <property type="protein sequence ID" value="HHJ63513.1"/>
    <property type="molecule type" value="Genomic_DNA"/>
</dbReference>
<evidence type="ECO:0000313" key="7">
    <source>
        <dbReference type="EMBL" id="HHJ63513.1"/>
    </source>
</evidence>